<dbReference type="InterPro" id="IPR043520">
    <property type="entry name" value="SPT21"/>
</dbReference>
<proteinExistence type="predicted"/>
<dbReference type="PROSITE" id="PS00018">
    <property type="entry name" value="EF_HAND_1"/>
    <property type="match status" value="1"/>
</dbReference>
<dbReference type="Gene3D" id="1.10.238.10">
    <property type="entry name" value="EF-hand"/>
    <property type="match status" value="1"/>
</dbReference>
<sequence length="936" mass="104393">MEDTKRCTKKATRLLIKLMLKTPVRSGVKSSSGSEQATTSAHQGAVMQPVADGKTCPSLQGGIPIDSPQHYLSSGANNTSSKRQDKQMEARAQIAAPSKNEEAKAWKKTPDSSESYVLSRGVSPESAGVTLENPRGSNAQNTNAKMRNSLSTKHVVTSKLNANAGLVEQPTVADSSVGLAPRGGVSWDGINWVPIEPEVMTNTVAMSEPQLNATMSQRGADRSTSPENTSKFPLLLTNKSSVYWEAIPPLIQAVTVTNLLPTQNGQLCVKTSAKVVKEHEAVTNALPFQDSLPNVKPSAKATMAPVIKALSIQNNHPSVEPSVKEIKSPAIKPLTIQDNLPSVKPSAKATNAQNIMRVVCIPEVTGVGSIITTTPMFSLSEACPSKSGKVQCFLKTKCGEQEGNDILPIAKGSYRGLEQRRSKDYSRRASLSYNIPHHLNQFRTDSERLNSKEVTKRRTMHSRNSQHWPNQQMPELERFKPRNITRRKDAISCDHLQKMPSQPIPDPDKVPPLKLKAVPPLKGSILYKENKKQNLHHWMPVHTMKTEDLGEFLDSLGISNVEDQENMVSDEPLTDSECDVFKEVFAKFAKNSNGCIDAKSLACTLDRVGVSISPEEVQKAMQAADYDEDGEVGFQDFLRVLTDSQLFSKCVKAEGVDSSQFVELWERVFYKALNQMLESGTLSCSITGELVRYYHRKTLGLIRRSVRLGEQEDGRILNYYTKGVHLIGLKRKQLLKYIQPLPQIAHEMIAQNQKRTSPYSKRPSLYVDYYSSNSQRAFLRVKKCHVKTAKTWKPTEIMDCFRQLPVSHTGMEAEEMITPVKIKVNMTIKERNQLTYNEINKITQMSKSGLKGYLEALTQLKRRDAWNLWVSLQYLVHNQKDFFQTFTTYSWSWSGCCNTTGIRDLDALYRSSPSLSRSQLPEPTDIKQLTSSNQCG</sequence>
<accession>A0A3P8YTG6</accession>
<dbReference type="PROSITE" id="PS50222">
    <property type="entry name" value="EF_HAND_2"/>
    <property type="match status" value="2"/>
</dbReference>
<evidence type="ECO:0000256" key="1">
    <source>
        <dbReference type="ARBA" id="ARBA00022723"/>
    </source>
</evidence>
<feature type="domain" description="EF-hand" evidence="4">
    <location>
        <begin position="612"/>
        <end position="647"/>
    </location>
</feature>
<dbReference type="GO" id="GO:0005509">
    <property type="term" value="F:calcium ion binding"/>
    <property type="evidence" value="ECO:0007669"/>
    <property type="project" value="InterPro"/>
</dbReference>
<dbReference type="OrthoDB" id="26525at2759"/>
<reference evidence="5" key="4">
    <citation type="submission" date="2025-09" db="UniProtKB">
        <authorList>
            <consortium name="Ensembl"/>
        </authorList>
    </citation>
    <scope>IDENTIFICATION</scope>
</reference>
<dbReference type="PANTHER" id="PTHR47500:SF3">
    <property type="entry name" value="EF-HAND DOMAIN-CONTAINING PROTEIN"/>
    <property type="match status" value="1"/>
</dbReference>
<dbReference type="Pfam" id="PF13499">
    <property type="entry name" value="EF-hand_7"/>
    <property type="match status" value="1"/>
</dbReference>
<dbReference type="OMA" id="GTIRCEN"/>
<evidence type="ECO:0000259" key="4">
    <source>
        <dbReference type="PROSITE" id="PS50222"/>
    </source>
</evidence>
<organism evidence="5 6">
    <name type="scientific">Esox lucius</name>
    <name type="common">Northern pike</name>
    <dbReference type="NCBI Taxonomy" id="8010"/>
    <lineage>
        <taxon>Eukaryota</taxon>
        <taxon>Metazoa</taxon>
        <taxon>Chordata</taxon>
        <taxon>Craniata</taxon>
        <taxon>Vertebrata</taxon>
        <taxon>Euteleostomi</taxon>
        <taxon>Actinopterygii</taxon>
        <taxon>Neopterygii</taxon>
        <taxon>Teleostei</taxon>
        <taxon>Protacanthopterygii</taxon>
        <taxon>Esociformes</taxon>
        <taxon>Esocidae</taxon>
        <taxon>Esox</taxon>
    </lineage>
</organism>
<protein>
    <recommendedName>
        <fullName evidence="4">EF-hand domain-containing protein</fullName>
    </recommendedName>
</protein>
<evidence type="ECO:0000313" key="6">
    <source>
        <dbReference type="Proteomes" id="UP000265140"/>
    </source>
</evidence>
<evidence type="ECO:0000256" key="2">
    <source>
        <dbReference type="ARBA" id="ARBA00022837"/>
    </source>
</evidence>
<feature type="compositionally biased region" description="Polar residues" evidence="3">
    <location>
        <begin position="70"/>
        <end position="81"/>
    </location>
</feature>
<feature type="region of interest" description="Disordered" evidence="3">
    <location>
        <begin position="23"/>
        <end position="118"/>
    </location>
</feature>
<feature type="compositionally biased region" description="Polar residues" evidence="3">
    <location>
        <begin position="28"/>
        <end position="42"/>
    </location>
</feature>
<dbReference type="InterPro" id="IPR002048">
    <property type="entry name" value="EF_hand_dom"/>
</dbReference>
<evidence type="ECO:0000313" key="5">
    <source>
        <dbReference type="Ensembl" id="ENSELUP00000019825.2"/>
    </source>
</evidence>
<dbReference type="SUPFAM" id="SSF47473">
    <property type="entry name" value="EF-hand"/>
    <property type="match status" value="1"/>
</dbReference>
<feature type="compositionally biased region" description="Basic and acidic residues" evidence="3">
    <location>
        <begin position="99"/>
        <end position="111"/>
    </location>
</feature>
<reference evidence="5" key="3">
    <citation type="submission" date="2025-08" db="UniProtKB">
        <authorList>
            <consortium name="Ensembl"/>
        </authorList>
    </citation>
    <scope>IDENTIFICATION</scope>
</reference>
<dbReference type="InterPro" id="IPR018247">
    <property type="entry name" value="EF_Hand_1_Ca_BS"/>
</dbReference>
<dbReference type="SMART" id="SM00054">
    <property type="entry name" value="EFh"/>
    <property type="match status" value="2"/>
</dbReference>
<feature type="domain" description="EF-hand" evidence="4">
    <location>
        <begin position="576"/>
        <end position="611"/>
    </location>
</feature>
<dbReference type="Proteomes" id="UP000265140">
    <property type="component" value="Chromosome 11"/>
</dbReference>
<evidence type="ECO:0000256" key="3">
    <source>
        <dbReference type="SAM" id="MobiDB-lite"/>
    </source>
</evidence>
<dbReference type="AlphaFoldDB" id="A0A3P8YTG6"/>
<dbReference type="CDD" id="cd00051">
    <property type="entry name" value="EFh"/>
    <property type="match status" value="1"/>
</dbReference>
<dbReference type="InParanoid" id="A0A3P8YTG6"/>
<keyword evidence="1" id="KW-0479">Metal-binding</keyword>
<dbReference type="GeneTree" id="ENSGT00940000172928"/>
<reference evidence="6" key="1">
    <citation type="journal article" date="2014" name="PLoS ONE">
        <title>The genome and linkage map of the northern pike (Esox lucius): conserved synteny revealed between the salmonid sister group and the Neoteleostei.</title>
        <authorList>
            <person name="Rondeau E.B."/>
            <person name="Minkley D.R."/>
            <person name="Leong J.S."/>
            <person name="Messmer A.M."/>
            <person name="Jantzen J.R."/>
            <person name="von Schalburg K.R."/>
            <person name="Lemon C."/>
            <person name="Bird N.H."/>
            <person name="Koop B.F."/>
        </authorList>
    </citation>
    <scope>NUCLEOTIDE SEQUENCE</scope>
</reference>
<dbReference type="STRING" id="8010.ENSELUP00000019825"/>
<dbReference type="InterPro" id="IPR011992">
    <property type="entry name" value="EF-hand-dom_pair"/>
</dbReference>
<keyword evidence="2" id="KW-0106">Calcium</keyword>
<name>A0A3P8YTG6_ESOLU</name>
<dbReference type="Ensembl" id="ENSELUT00000041189.3">
    <property type="protein sequence ID" value="ENSELUP00000019825.2"/>
    <property type="gene ID" value="ENSELUG00000019123.3"/>
</dbReference>
<dbReference type="Bgee" id="ENSELUG00000019123">
    <property type="expression patterns" value="Expressed in testis"/>
</dbReference>
<dbReference type="PANTHER" id="PTHR47500">
    <property type="entry name" value="EF-HAND CALCIUM-BINDING DOMAIN-CONTAINING PROTEIN"/>
    <property type="match status" value="1"/>
</dbReference>
<reference evidence="5" key="2">
    <citation type="submission" date="2020-02" db="EMBL/GenBank/DDBJ databases">
        <title>Esox lucius (northern pike) genome, fEsoLuc1, primary haplotype.</title>
        <authorList>
            <person name="Myers G."/>
            <person name="Karagic N."/>
            <person name="Meyer A."/>
            <person name="Pippel M."/>
            <person name="Reichard M."/>
            <person name="Winkler S."/>
            <person name="Tracey A."/>
            <person name="Sims Y."/>
            <person name="Howe K."/>
            <person name="Rhie A."/>
            <person name="Formenti G."/>
            <person name="Durbin R."/>
            <person name="Fedrigo O."/>
            <person name="Jarvis E.D."/>
        </authorList>
    </citation>
    <scope>NUCLEOTIDE SEQUENCE [LARGE SCALE GENOMIC DNA]</scope>
</reference>
<keyword evidence="6" id="KW-1185">Reference proteome</keyword>